<name>A0ABT8YC70_9SPHN</name>
<protein>
    <submittedName>
        <fullName evidence="2">Uncharacterized protein</fullName>
    </submittedName>
</protein>
<gene>
    <name evidence="2" type="ORF">Q4F19_16245</name>
</gene>
<dbReference type="RefSeq" id="WP_303544686.1">
    <property type="nucleotide sequence ID" value="NZ_JAUOTP010000008.1"/>
</dbReference>
<sequence length="222" mass="24048">MRLLLNLLLAMMIMLSAAGAGISQRPANVDPVTFVADQFACDLKIDGRPSGHITPGQPLTVSLPRKFEYLVECESHELPVKLYARYYLTAPRNGTSEALTPQVTLLPVAVLPNLIKASSAPGMEMTAISTARSAGCKLSTGYHEQLQEGTPAAPSAVRTVTAGSRVKPTTAEPVHCGDTNLVELQGPGWTAWFPNRAFQFSFRGRLIFLYEPSRDLSCCWIG</sequence>
<evidence type="ECO:0000313" key="2">
    <source>
        <dbReference type="EMBL" id="MDO6415941.1"/>
    </source>
</evidence>
<feature type="signal peptide" evidence="1">
    <location>
        <begin position="1"/>
        <end position="20"/>
    </location>
</feature>
<comment type="caution">
    <text evidence="2">The sequence shown here is derived from an EMBL/GenBank/DDBJ whole genome shotgun (WGS) entry which is preliminary data.</text>
</comment>
<reference evidence="2" key="1">
    <citation type="submission" date="2023-07" db="EMBL/GenBank/DDBJ databases">
        <authorList>
            <person name="Kim M."/>
        </authorList>
    </citation>
    <scope>NUCLEOTIDE SEQUENCE</scope>
    <source>
        <strain evidence="2">BIUV-7</strain>
    </source>
</reference>
<keyword evidence="1" id="KW-0732">Signal</keyword>
<dbReference type="Proteomes" id="UP001169764">
    <property type="component" value="Unassembled WGS sequence"/>
</dbReference>
<dbReference type="EMBL" id="JAUOTP010000008">
    <property type="protein sequence ID" value="MDO6415941.1"/>
    <property type="molecule type" value="Genomic_DNA"/>
</dbReference>
<evidence type="ECO:0000256" key="1">
    <source>
        <dbReference type="SAM" id="SignalP"/>
    </source>
</evidence>
<accession>A0ABT8YC70</accession>
<feature type="chain" id="PRO_5045290469" evidence="1">
    <location>
        <begin position="21"/>
        <end position="222"/>
    </location>
</feature>
<evidence type="ECO:0000313" key="3">
    <source>
        <dbReference type="Proteomes" id="UP001169764"/>
    </source>
</evidence>
<keyword evidence="3" id="KW-1185">Reference proteome</keyword>
<organism evidence="2 3">
    <name type="scientific">Sphingomonas natans</name>
    <dbReference type="NCBI Taxonomy" id="3063330"/>
    <lineage>
        <taxon>Bacteria</taxon>
        <taxon>Pseudomonadati</taxon>
        <taxon>Pseudomonadota</taxon>
        <taxon>Alphaproteobacteria</taxon>
        <taxon>Sphingomonadales</taxon>
        <taxon>Sphingomonadaceae</taxon>
        <taxon>Sphingomonas</taxon>
    </lineage>
</organism>
<proteinExistence type="predicted"/>